<dbReference type="NCBIfam" id="TIGR01963">
    <property type="entry name" value="PHB_DH"/>
    <property type="match status" value="1"/>
</dbReference>
<dbReference type="InterPro" id="IPR011294">
    <property type="entry name" value="3-OHbutyrate_DH"/>
</dbReference>
<dbReference type="PRINTS" id="PR00080">
    <property type="entry name" value="SDRFAMILY"/>
</dbReference>
<dbReference type="FunFam" id="3.40.50.720:FF:000084">
    <property type="entry name" value="Short-chain dehydrogenase reductase"/>
    <property type="match status" value="1"/>
</dbReference>
<dbReference type="SUPFAM" id="SSF51735">
    <property type="entry name" value="NAD(P)-binding Rossmann-fold domains"/>
    <property type="match status" value="1"/>
</dbReference>
<dbReference type="EC" id="1.1.1.30" evidence="3"/>
<dbReference type="Gene3D" id="3.40.50.720">
    <property type="entry name" value="NAD(P)-binding Rossmann-like Domain"/>
    <property type="match status" value="1"/>
</dbReference>
<accession>A0A2R8B4R1</accession>
<comment type="similarity">
    <text evidence="1">Belongs to the short-chain dehydrogenases/reductases (SDR) family.</text>
</comment>
<dbReference type="GO" id="GO:0003858">
    <property type="term" value="F:3-hydroxybutyrate dehydrogenase activity"/>
    <property type="evidence" value="ECO:0007669"/>
    <property type="project" value="UniProtKB-EC"/>
</dbReference>
<reference evidence="3 4" key="1">
    <citation type="submission" date="2018-03" db="EMBL/GenBank/DDBJ databases">
        <authorList>
            <person name="Keele B.F."/>
        </authorList>
    </citation>
    <scope>NUCLEOTIDE SEQUENCE [LARGE SCALE GENOMIC DNA]</scope>
    <source>
        <strain evidence="3 4">CECT 8626</strain>
    </source>
</reference>
<dbReference type="PANTHER" id="PTHR42879:SF2">
    <property type="entry name" value="3-OXOACYL-[ACYL-CARRIER-PROTEIN] REDUCTASE FABG"/>
    <property type="match status" value="1"/>
</dbReference>
<evidence type="ECO:0000256" key="1">
    <source>
        <dbReference type="ARBA" id="ARBA00006484"/>
    </source>
</evidence>
<dbReference type="InterPro" id="IPR050259">
    <property type="entry name" value="SDR"/>
</dbReference>
<sequence>MDHALSGTKVKPAARRRAAGSAGGPVADRQLAGKAAIVTGSTSGIGLGIAEAFARAGMNVMLNGFGDKREIEIIRARLAKEYKIDAAFSAADMSVPDEIAAMADDAKRHFGGVDVLVNNAGIQHVEAVENFPVAKWDAILAINLSSAFHGIRAVVPGMKARGWGRIINVASAHAIVASPFKSAYVTAKHGMLGLTKTVALETAEHGVTVNAICPGYVLTPLVRNQIPETARARGISEDEVIRDVLLHAQPTKQFVTTEQIGALAVFLCSEGAASITGAALPIEGGWTAQ</sequence>
<feature type="region of interest" description="Disordered" evidence="2">
    <location>
        <begin position="1"/>
        <end position="26"/>
    </location>
</feature>
<keyword evidence="3" id="KW-0560">Oxidoreductase</keyword>
<dbReference type="InterPro" id="IPR002347">
    <property type="entry name" value="SDR_fam"/>
</dbReference>
<dbReference type="Proteomes" id="UP000244924">
    <property type="component" value="Unassembled WGS sequence"/>
</dbReference>
<dbReference type="PANTHER" id="PTHR42879">
    <property type="entry name" value="3-OXOACYL-(ACYL-CARRIER-PROTEIN) REDUCTASE"/>
    <property type="match status" value="1"/>
</dbReference>
<evidence type="ECO:0000256" key="2">
    <source>
        <dbReference type="SAM" id="MobiDB-lite"/>
    </source>
</evidence>
<dbReference type="EMBL" id="OMOQ01000001">
    <property type="protein sequence ID" value="SPH17510.1"/>
    <property type="molecule type" value="Genomic_DNA"/>
</dbReference>
<dbReference type="GO" id="GO:0032787">
    <property type="term" value="P:monocarboxylic acid metabolic process"/>
    <property type="evidence" value="ECO:0007669"/>
    <property type="project" value="UniProtKB-ARBA"/>
</dbReference>
<dbReference type="AlphaFoldDB" id="A0A2R8B4R1"/>
<evidence type="ECO:0000313" key="3">
    <source>
        <dbReference type="EMBL" id="SPH17510.1"/>
    </source>
</evidence>
<dbReference type="InterPro" id="IPR036291">
    <property type="entry name" value="NAD(P)-bd_dom_sf"/>
</dbReference>
<name>A0A2R8B4R1_9RHOB</name>
<organism evidence="3 4">
    <name type="scientific">Albidovulum aquaemixtae</name>
    <dbReference type="NCBI Taxonomy" id="1542388"/>
    <lineage>
        <taxon>Bacteria</taxon>
        <taxon>Pseudomonadati</taxon>
        <taxon>Pseudomonadota</taxon>
        <taxon>Alphaproteobacteria</taxon>
        <taxon>Rhodobacterales</taxon>
        <taxon>Paracoccaceae</taxon>
        <taxon>Albidovulum</taxon>
    </lineage>
</organism>
<dbReference type="InterPro" id="IPR020904">
    <property type="entry name" value="Sc_DH/Rdtase_CS"/>
</dbReference>
<dbReference type="NCBIfam" id="NF009093">
    <property type="entry name" value="PRK12429.1"/>
    <property type="match status" value="1"/>
</dbReference>
<dbReference type="RefSeq" id="WP_108851952.1">
    <property type="nucleotide sequence ID" value="NZ_OMOQ01000001.1"/>
</dbReference>
<gene>
    <name evidence="3" type="primary">bdhA_1</name>
    <name evidence="3" type="ORF">DEA8626_01033</name>
</gene>
<protein>
    <submittedName>
        <fullName evidence="3">D-beta-hydroxybutyrate dehydrogenase</fullName>
        <ecNumber evidence="3">1.1.1.30</ecNumber>
    </submittedName>
</protein>
<dbReference type="PROSITE" id="PS00061">
    <property type="entry name" value="ADH_SHORT"/>
    <property type="match status" value="1"/>
</dbReference>
<dbReference type="Pfam" id="PF13561">
    <property type="entry name" value="adh_short_C2"/>
    <property type="match status" value="1"/>
</dbReference>
<evidence type="ECO:0000313" key="4">
    <source>
        <dbReference type="Proteomes" id="UP000244924"/>
    </source>
</evidence>
<dbReference type="PRINTS" id="PR00081">
    <property type="entry name" value="GDHRDH"/>
</dbReference>
<proteinExistence type="inferred from homology"/>
<keyword evidence="4" id="KW-1185">Reference proteome</keyword>
<dbReference type="OrthoDB" id="9804774at2"/>